<dbReference type="Proteomes" id="UP000017081">
    <property type="component" value="Unassembled WGS sequence"/>
</dbReference>
<evidence type="ECO:0000313" key="1">
    <source>
        <dbReference type="EMBL" id="ERT66136.1"/>
    </source>
</evidence>
<evidence type="ECO:0000313" key="2">
    <source>
        <dbReference type="Proteomes" id="UP000017081"/>
    </source>
</evidence>
<reference evidence="1 2" key="1">
    <citation type="submission" date="2013-08" db="EMBL/GenBank/DDBJ databases">
        <authorList>
            <person name="Weinstock G."/>
            <person name="Sodergren E."/>
            <person name="Wylie T."/>
            <person name="Fulton L."/>
            <person name="Fulton R."/>
            <person name="Fronick C."/>
            <person name="O'Laughlin M."/>
            <person name="Godfrey J."/>
            <person name="Miner T."/>
            <person name="Herter B."/>
            <person name="Appelbaum E."/>
            <person name="Cordes M."/>
            <person name="Lek S."/>
            <person name="Wollam A."/>
            <person name="Pepin K.H."/>
            <person name="Palsikar V.B."/>
            <person name="Mitreva M."/>
            <person name="Wilson R.K."/>
        </authorList>
    </citation>
    <scope>NUCLEOTIDE SEQUENCE [LARGE SCALE GENOMIC DNA]</scope>
    <source>
        <strain evidence="1 2">ATCC BAA-474</strain>
    </source>
</reference>
<dbReference type="AlphaFoldDB" id="U7V3R9"/>
<keyword evidence="2" id="KW-1185">Reference proteome</keyword>
<gene>
    <name evidence="1" type="ORF">HMPREF0202_02694</name>
</gene>
<comment type="caution">
    <text evidence="1">The sequence shown here is derived from an EMBL/GenBank/DDBJ whole genome shotgun (WGS) entry which is preliminary data.</text>
</comment>
<dbReference type="HOGENOM" id="CLU_952344_0_0_0"/>
<protein>
    <submittedName>
        <fullName evidence="1">Uncharacterized protein</fullName>
    </submittedName>
</protein>
<name>U7V3R9_9FUSO</name>
<dbReference type="EMBL" id="AXZF01000146">
    <property type="protein sequence ID" value="ERT66136.1"/>
    <property type="molecule type" value="Genomic_DNA"/>
</dbReference>
<proteinExistence type="predicted"/>
<dbReference type="RefSeq" id="WP_023052222.1">
    <property type="nucleotide sequence ID" value="NZ_CP173065.2"/>
</dbReference>
<organism evidence="1 2">
    <name type="scientific">Cetobacterium somerae ATCC BAA-474</name>
    <dbReference type="NCBI Taxonomy" id="1319815"/>
    <lineage>
        <taxon>Bacteria</taxon>
        <taxon>Fusobacteriati</taxon>
        <taxon>Fusobacteriota</taxon>
        <taxon>Fusobacteriia</taxon>
        <taxon>Fusobacteriales</taxon>
        <taxon>Fusobacteriaceae</taxon>
        <taxon>Cetobacterium</taxon>
    </lineage>
</organism>
<accession>U7V3R9</accession>
<sequence>MEFIIKNQHKTDYTIIFNKFIQDKDLNLELLGLGCHLLNKPPNWVININQLSYELNIGKDKLLRLINRMIELGYMYRYKKDIAFVRRGELKNIYYFSDDKELLNKTTQPFRSVATTPQLFLSTFSTVDSPSMTTPSLDIPVVETPVVGNTSHNNNTSTYKEVIEKEDNKKETLLTTNLSIRTYLKEILDDFTIVNLLTAKPDLSIEEFKKLYEMAQLEFQDGYCQSINACLVRAASGKWNFKHKTLNVNTFSEEEAKINRVLKGKFNYYIDYFQIGSCSKEEILGKFLTECQKYTDSYSSLVNSYYKELKEALES</sequence>
<dbReference type="STRING" id="1319815.HMPREF0202_02694"/>